<dbReference type="Proteomes" id="UP000029981">
    <property type="component" value="Chromosome 1"/>
</dbReference>
<evidence type="ECO:0000313" key="1">
    <source>
        <dbReference type="EMBL" id="KGN66261.1"/>
    </source>
</evidence>
<reference evidence="1 2" key="1">
    <citation type="journal article" date="2009" name="Nat. Genet.">
        <title>The genome of the cucumber, Cucumis sativus L.</title>
        <authorList>
            <person name="Huang S."/>
            <person name="Li R."/>
            <person name="Zhang Z."/>
            <person name="Li L."/>
            <person name="Gu X."/>
            <person name="Fan W."/>
            <person name="Lucas W.J."/>
            <person name="Wang X."/>
            <person name="Xie B."/>
            <person name="Ni P."/>
            <person name="Ren Y."/>
            <person name="Zhu H."/>
            <person name="Li J."/>
            <person name="Lin K."/>
            <person name="Jin W."/>
            <person name="Fei Z."/>
            <person name="Li G."/>
            <person name="Staub J."/>
            <person name="Kilian A."/>
            <person name="van der Vossen E.A."/>
            <person name="Wu Y."/>
            <person name="Guo J."/>
            <person name="He J."/>
            <person name="Jia Z."/>
            <person name="Ren Y."/>
            <person name="Tian G."/>
            <person name="Lu Y."/>
            <person name="Ruan J."/>
            <person name="Qian W."/>
            <person name="Wang M."/>
            <person name="Huang Q."/>
            <person name="Li B."/>
            <person name="Xuan Z."/>
            <person name="Cao J."/>
            <person name="Asan"/>
            <person name="Wu Z."/>
            <person name="Zhang J."/>
            <person name="Cai Q."/>
            <person name="Bai Y."/>
            <person name="Zhao B."/>
            <person name="Han Y."/>
            <person name="Li Y."/>
            <person name="Li X."/>
            <person name="Wang S."/>
            <person name="Shi Q."/>
            <person name="Liu S."/>
            <person name="Cho W.K."/>
            <person name="Kim J.Y."/>
            <person name="Xu Y."/>
            <person name="Heller-Uszynska K."/>
            <person name="Miao H."/>
            <person name="Cheng Z."/>
            <person name="Zhang S."/>
            <person name="Wu J."/>
            <person name="Yang Y."/>
            <person name="Kang H."/>
            <person name="Li M."/>
            <person name="Liang H."/>
            <person name="Ren X."/>
            <person name="Shi Z."/>
            <person name="Wen M."/>
            <person name="Jian M."/>
            <person name="Yang H."/>
            <person name="Zhang G."/>
            <person name="Yang Z."/>
            <person name="Chen R."/>
            <person name="Liu S."/>
            <person name="Li J."/>
            <person name="Ma L."/>
            <person name="Liu H."/>
            <person name="Zhou Y."/>
            <person name="Zhao J."/>
            <person name="Fang X."/>
            <person name="Li G."/>
            <person name="Fang L."/>
            <person name="Li Y."/>
            <person name="Liu D."/>
            <person name="Zheng H."/>
            <person name="Zhang Y."/>
            <person name="Qin N."/>
            <person name="Li Z."/>
            <person name="Yang G."/>
            <person name="Yang S."/>
            <person name="Bolund L."/>
            <person name="Kristiansen K."/>
            <person name="Zheng H."/>
            <person name="Li S."/>
            <person name="Zhang X."/>
            <person name="Yang H."/>
            <person name="Wang J."/>
            <person name="Sun R."/>
            <person name="Zhang B."/>
            <person name="Jiang S."/>
            <person name="Wang J."/>
            <person name="Du Y."/>
            <person name="Li S."/>
        </authorList>
    </citation>
    <scope>NUCLEOTIDE SEQUENCE [LARGE SCALE GENOMIC DNA]</scope>
    <source>
        <strain evidence="2">cv. 9930</strain>
    </source>
</reference>
<protein>
    <submittedName>
        <fullName evidence="1">Uncharacterized protein</fullName>
    </submittedName>
</protein>
<reference evidence="1 2" key="3">
    <citation type="journal article" date="2010" name="BMC Genomics">
        <title>Transcriptome sequencing and comparative analysis of cucumber flowers with different sex types.</title>
        <authorList>
            <person name="Guo S."/>
            <person name="Zheng Y."/>
            <person name="Joung J.G."/>
            <person name="Liu S."/>
            <person name="Zhang Z."/>
            <person name="Crasta O.R."/>
            <person name="Sobral B.W."/>
            <person name="Xu Y."/>
            <person name="Huang S."/>
            <person name="Fei Z."/>
        </authorList>
    </citation>
    <scope>NUCLEOTIDE SEQUENCE [LARGE SCALE GENOMIC DNA]</scope>
    <source>
        <strain evidence="2">cv. 9930</strain>
    </source>
</reference>
<evidence type="ECO:0000313" key="2">
    <source>
        <dbReference type="Proteomes" id="UP000029981"/>
    </source>
</evidence>
<dbReference type="Gramene" id="KGN66261">
    <property type="protein sequence ID" value="KGN66261"/>
    <property type="gene ID" value="Csa_1G589680"/>
</dbReference>
<gene>
    <name evidence="1" type="ORF">Csa_1G589680</name>
</gene>
<accession>A0A0A0M209</accession>
<reference evidence="1 2" key="4">
    <citation type="journal article" date="2011" name="BMC Genomics">
        <title>RNA-Seq improves annotation of protein-coding genes in the cucumber genome.</title>
        <authorList>
            <person name="Li Z."/>
            <person name="Zhang Z."/>
            <person name="Yan P."/>
            <person name="Huang S."/>
            <person name="Fei Z."/>
            <person name="Lin K."/>
        </authorList>
    </citation>
    <scope>NUCLEOTIDE SEQUENCE [LARGE SCALE GENOMIC DNA]</scope>
    <source>
        <strain evidence="2">cv. 9930</strain>
    </source>
</reference>
<keyword evidence="2" id="KW-1185">Reference proteome</keyword>
<proteinExistence type="predicted"/>
<name>A0A0A0M209_CUCSA</name>
<dbReference type="EMBL" id="CM002922">
    <property type="protein sequence ID" value="KGN66261.1"/>
    <property type="molecule type" value="Genomic_DNA"/>
</dbReference>
<sequence>MNMEDKEEPEERHVVCYLPIAIRRSPQNDDTALLTASASQFRQLLHEVSPGSHQRPLSDFPASFSGSHAAATELTASLLSFEANIERLKIEL</sequence>
<dbReference type="AlphaFoldDB" id="A0A0A0M209"/>
<reference evidence="1 2" key="2">
    <citation type="journal article" date="2009" name="PLoS ONE">
        <title>An integrated genetic and cytogenetic map of the cucumber genome.</title>
        <authorList>
            <person name="Ren Y."/>
            <person name="Zhang Z."/>
            <person name="Liu J."/>
            <person name="Staub J.E."/>
            <person name="Han Y."/>
            <person name="Cheng Z."/>
            <person name="Li X."/>
            <person name="Lu J."/>
            <person name="Miao H."/>
            <person name="Kang H."/>
            <person name="Xie B."/>
            <person name="Gu X."/>
            <person name="Wang X."/>
            <person name="Du Y."/>
            <person name="Jin W."/>
            <person name="Huang S."/>
        </authorList>
    </citation>
    <scope>NUCLEOTIDE SEQUENCE [LARGE SCALE GENOMIC DNA]</scope>
    <source>
        <strain evidence="2">cv. 9930</strain>
    </source>
</reference>
<organism evidence="1 2">
    <name type="scientific">Cucumis sativus</name>
    <name type="common">Cucumber</name>
    <dbReference type="NCBI Taxonomy" id="3659"/>
    <lineage>
        <taxon>Eukaryota</taxon>
        <taxon>Viridiplantae</taxon>
        <taxon>Streptophyta</taxon>
        <taxon>Embryophyta</taxon>
        <taxon>Tracheophyta</taxon>
        <taxon>Spermatophyta</taxon>
        <taxon>Magnoliopsida</taxon>
        <taxon>eudicotyledons</taxon>
        <taxon>Gunneridae</taxon>
        <taxon>Pentapetalae</taxon>
        <taxon>rosids</taxon>
        <taxon>fabids</taxon>
        <taxon>Cucurbitales</taxon>
        <taxon>Cucurbitaceae</taxon>
        <taxon>Benincaseae</taxon>
        <taxon>Cucumis</taxon>
    </lineage>
</organism>